<dbReference type="EMBL" id="HBEG01030035">
    <property type="protein sequence ID" value="CAD8367356.1"/>
    <property type="molecule type" value="Transcribed_RNA"/>
</dbReference>
<evidence type="ECO:0008006" key="3">
    <source>
        <dbReference type="Google" id="ProtNLM"/>
    </source>
</evidence>
<reference evidence="2" key="1">
    <citation type="submission" date="2021-01" db="EMBL/GenBank/DDBJ databases">
        <authorList>
            <person name="Corre E."/>
            <person name="Pelletier E."/>
            <person name="Niang G."/>
            <person name="Scheremetjew M."/>
            <person name="Finn R."/>
            <person name="Kale V."/>
            <person name="Holt S."/>
            <person name="Cochrane G."/>
            <person name="Meng A."/>
            <person name="Brown T."/>
            <person name="Cohen L."/>
        </authorList>
    </citation>
    <scope>NUCLEOTIDE SEQUENCE</scope>
    <source>
        <strain evidence="2">Pbaha01</strain>
    </source>
</reference>
<accession>A0A7S0ALT0</accession>
<protein>
    <recommendedName>
        <fullName evidence="3">RWD domain-containing protein</fullName>
    </recommendedName>
</protein>
<feature type="region of interest" description="Disordered" evidence="1">
    <location>
        <begin position="307"/>
        <end position="328"/>
    </location>
</feature>
<feature type="region of interest" description="Disordered" evidence="1">
    <location>
        <begin position="248"/>
        <end position="274"/>
    </location>
</feature>
<organism evidence="2">
    <name type="scientific">Pyrodinium bahamense</name>
    <dbReference type="NCBI Taxonomy" id="73915"/>
    <lineage>
        <taxon>Eukaryota</taxon>
        <taxon>Sar</taxon>
        <taxon>Alveolata</taxon>
        <taxon>Dinophyceae</taxon>
        <taxon>Gonyaulacales</taxon>
        <taxon>Pyrocystaceae</taxon>
        <taxon>Pyrodinium</taxon>
    </lineage>
</organism>
<feature type="compositionally biased region" description="Low complexity" evidence="1">
    <location>
        <begin position="248"/>
        <end position="271"/>
    </location>
</feature>
<evidence type="ECO:0000256" key="1">
    <source>
        <dbReference type="SAM" id="MobiDB-lite"/>
    </source>
</evidence>
<sequence>MNACVGVQGAQLLQMATSSRGGKSAAQQWWSCELRALLARFGSACTRYETRPAGGAILEIDLSLPHDCPRGVVAIVAHIPPGYPCTRPLLMPLDRRGTLSRECLRQVGRCISGALAAAGGGPSVLFAVDRAVAMLRELHGLVPLRANLTPRAEPAKAGVMQENGAAPVIALSQELLVGATGTGPVRHDCGAAPAAKGAPIGGWTGPLCTGTLACTRAEACDGQSGRSVSDTCPTTAACRSLNASTASEFSASNSDSDSSSDSSLSDSSTDADGSELLDDMQNVASLLNANIRRQLLVRKGLVLNGARAHRPTRSTSRSSRWRQWRNLA</sequence>
<dbReference type="AlphaFoldDB" id="A0A7S0ALT0"/>
<proteinExistence type="predicted"/>
<name>A0A7S0ALT0_9DINO</name>
<feature type="compositionally biased region" description="Basic residues" evidence="1">
    <location>
        <begin position="319"/>
        <end position="328"/>
    </location>
</feature>
<gene>
    <name evidence="2" type="ORF">PBAH0796_LOCUS18349</name>
</gene>
<evidence type="ECO:0000313" key="2">
    <source>
        <dbReference type="EMBL" id="CAD8367356.1"/>
    </source>
</evidence>